<evidence type="ECO:0000313" key="3">
    <source>
        <dbReference type="Proteomes" id="UP001066276"/>
    </source>
</evidence>
<proteinExistence type="predicted"/>
<evidence type="ECO:0000313" key="2">
    <source>
        <dbReference type="EMBL" id="KAJ1125142.1"/>
    </source>
</evidence>
<dbReference type="EMBL" id="JANPWB010000011">
    <property type="protein sequence ID" value="KAJ1125142.1"/>
    <property type="molecule type" value="Genomic_DNA"/>
</dbReference>
<feature type="compositionally biased region" description="Basic and acidic residues" evidence="1">
    <location>
        <begin position="16"/>
        <end position="30"/>
    </location>
</feature>
<keyword evidence="3" id="KW-1185">Reference proteome</keyword>
<accession>A0AAV7PA10</accession>
<gene>
    <name evidence="2" type="ORF">NDU88_003579</name>
</gene>
<name>A0AAV7PA10_PLEWA</name>
<protein>
    <submittedName>
        <fullName evidence="2">Uncharacterized protein</fullName>
    </submittedName>
</protein>
<dbReference type="Proteomes" id="UP001066276">
    <property type="component" value="Chromosome 7"/>
</dbReference>
<organism evidence="2 3">
    <name type="scientific">Pleurodeles waltl</name>
    <name type="common">Iberian ribbed newt</name>
    <dbReference type="NCBI Taxonomy" id="8319"/>
    <lineage>
        <taxon>Eukaryota</taxon>
        <taxon>Metazoa</taxon>
        <taxon>Chordata</taxon>
        <taxon>Craniata</taxon>
        <taxon>Vertebrata</taxon>
        <taxon>Euteleostomi</taxon>
        <taxon>Amphibia</taxon>
        <taxon>Batrachia</taxon>
        <taxon>Caudata</taxon>
        <taxon>Salamandroidea</taxon>
        <taxon>Salamandridae</taxon>
        <taxon>Pleurodelinae</taxon>
        <taxon>Pleurodeles</taxon>
    </lineage>
</organism>
<comment type="caution">
    <text evidence="2">The sequence shown here is derived from an EMBL/GenBank/DDBJ whole genome shotgun (WGS) entry which is preliminary data.</text>
</comment>
<reference evidence="2" key="1">
    <citation type="journal article" date="2022" name="bioRxiv">
        <title>Sequencing and chromosome-scale assembly of the giantPleurodeles waltlgenome.</title>
        <authorList>
            <person name="Brown T."/>
            <person name="Elewa A."/>
            <person name="Iarovenko S."/>
            <person name="Subramanian E."/>
            <person name="Araus A.J."/>
            <person name="Petzold A."/>
            <person name="Susuki M."/>
            <person name="Suzuki K.-i.T."/>
            <person name="Hayashi T."/>
            <person name="Toyoda A."/>
            <person name="Oliveira C."/>
            <person name="Osipova E."/>
            <person name="Leigh N.D."/>
            <person name="Simon A."/>
            <person name="Yun M.H."/>
        </authorList>
    </citation>
    <scope>NUCLEOTIDE SEQUENCE</scope>
    <source>
        <strain evidence="2">20211129_DDA</strain>
        <tissue evidence="2">Liver</tissue>
    </source>
</reference>
<dbReference type="AlphaFoldDB" id="A0AAV7PA10"/>
<sequence length="131" mass="15115">MWWPPAQEAPGSQISRGREKRSNHQRRDIKGWEDCHTIRQHDRGSPYNITDVEISHKPAKTWTMGKNNKKKLIDQCKTQKTTGEQVVATPPADREDMTQEEKPELNQILAAMQQSLAHIDSKADYHSEWIG</sequence>
<evidence type="ECO:0000256" key="1">
    <source>
        <dbReference type="SAM" id="MobiDB-lite"/>
    </source>
</evidence>
<feature type="region of interest" description="Disordered" evidence="1">
    <location>
        <begin position="1"/>
        <end position="30"/>
    </location>
</feature>